<keyword evidence="1" id="KW-0472">Membrane</keyword>
<reference evidence="2 3" key="1">
    <citation type="submission" date="2018-09" db="EMBL/GenBank/DDBJ databases">
        <authorList>
            <person name="Wang F."/>
        </authorList>
    </citation>
    <scope>NUCLEOTIDE SEQUENCE [LARGE SCALE GENOMIC DNA]</scope>
    <source>
        <strain evidence="2 3">PLHSC7-2</strain>
    </source>
</reference>
<keyword evidence="1" id="KW-1133">Transmembrane helix</keyword>
<evidence type="ECO:0000313" key="2">
    <source>
        <dbReference type="EMBL" id="RJG42595.1"/>
    </source>
</evidence>
<accession>A0A418YDI9</accession>
<sequence length="465" mass="53813">MAVISLKQHEKLAIKLSHRTPQGCSRRLDLYFSLPKEMSINSNTLSEHEYFNAGITGRRAYYTQGLHLPLLHTRFASRMKRGPEEYKTNLNQFAYQYIVALDTDISEALQLDDSEQGYYFYDAALVLSANSLKILKKMRRNAPDDEKLQALFANVDNYLSWYSEQSLLAMLAKKPRQSEFADERAELLAMYQQEHDYRLSKNYNSAATLKDPNRIANKMRLLRRLIEHSVIFREQTKALGTIRRKLVTGVATALLMMLILTLIIETRGALHNLTALMIVALAGIYGVREVFKDDLKNMLLRWISKGKPKWSRQLKDSLSKADIAQQLVWLDYISSKQLPAKAKELLARRHSQNKQSAQLLHYRNETRVSRKQKFQAGYETIEETLIFSLRPLARYIERGSGKVYDQNNQRIHKTTIERRYQLNIVVAMDQGSTHESFQRFKVTLSRSGIVDIEQARTPSAWSKSQ</sequence>
<organism evidence="2 3">
    <name type="scientific">Motilimonas pumila</name>
    <dbReference type="NCBI Taxonomy" id="2303987"/>
    <lineage>
        <taxon>Bacteria</taxon>
        <taxon>Pseudomonadati</taxon>
        <taxon>Pseudomonadota</taxon>
        <taxon>Gammaproteobacteria</taxon>
        <taxon>Alteromonadales</taxon>
        <taxon>Alteromonadales genera incertae sedis</taxon>
        <taxon>Motilimonas</taxon>
    </lineage>
</organism>
<protein>
    <submittedName>
        <fullName evidence="2">Uncharacterized protein</fullName>
    </submittedName>
</protein>
<dbReference type="Proteomes" id="UP000283255">
    <property type="component" value="Unassembled WGS sequence"/>
</dbReference>
<dbReference type="RefSeq" id="WP_119911021.1">
    <property type="nucleotide sequence ID" value="NZ_QZCH01000015.1"/>
</dbReference>
<reference evidence="2 3" key="2">
    <citation type="submission" date="2019-01" db="EMBL/GenBank/DDBJ databases">
        <title>Motilimonas pumilus sp. nov., isolated from the gut of sea cucumber (Apostichopus japonicus).</title>
        <authorList>
            <person name="Wang F.-Q."/>
            <person name="Ren L.-H."/>
            <person name="Lin Y.-W."/>
            <person name="Sun G.-H."/>
            <person name="Du Z.-J."/>
            <person name="Zhao J.-X."/>
            <person name="Liu X.-J."/>
            <person name="Liu L.-J."/>
        </authorList>
    </citation>
    <scope>NUCLEOTIDE SEQUENCE [LARGE SCALE GENOMIC DNA]</scope>
    <source>
        <strain evidence="2 3">PLHSC7-2</strain>
    </source>
</reference>
<gene>
    <name evidence="2" type="ORF">D1Z90_12050</name>
</gene>
<evidence type="ECO:0000313" key="3">
    <source>
        <dbReference type="Proteomes" id="UP000283255"/>
    </source>
</evidence>
<comment type="caution">
    <text evidence="2">The sequence shown here is derived from an EMBL/GenBank/DDBJ whole genome shotgun (WGS) entry which is preliminary data.</text>
</comment>
<dbReference type="EMBL" id="QZCH01000015">
    <property type="protein sequence ID" value="RJG42595.1"/>
    <property type="molecule type" value="Genomic_DNA"/>
</dbReference>
<dbReference type="AlphaFoldDB" id="A0A418YDI9"/>
<keyword evidence="1" id="KW-0812">Transmembrane</keyword>
<name>A0A418YDI9_9GAMM</name>
<proteinExistence type="predicted"/>
<feature type="transmembrane region" description="Helical" evidence="1">
    <location>
        <begin position="270"/>
        <end position="291"/>
    </location>
</feature>
<evidence type="ECO:0000256" key="1">
    <source>
        <dbReference type="SAM" id="Phobius"/>
    </source>
</evidence>
<keyword evidence="3" id="KW-1185">Reference proteome</keyword>
<dbReference type="OrthoDB" id="6209688at2"/>
<feature type="transmembrane region" description="Helical" evidence="1">
    <location>
        <begin position="246"/>
        <end position="264"/>
    </location>
</feature>